<evidence type="ECO:0000313" key="5">
    <source>
        <dbReference type="Proteomes" id="UP000286045"/>
    </source>
</evidence>
<comment type="caution">
    <text evidence="4">The sequence shown here is derived from an EMBL/GenBank/DDBJ whole genome shotgun (WGS) entry which is preliminary data.</text>
</comment>
<protein>
    <recommendedName>
        <fullName evidence="3">Flavodoxin-like fold domain-containing protein</fullName>
    </recommendedName>
</protein>
<evidence type="ECO:0000256" key="2">
    <source>
        <dbReference type="ARBA" id="ARBA00023002"/>
    </source>
</evidence>
<accession>A0A439D580</accession>
<evidence type="ECO:0000313" key="4">
    <source>
        <dbReference type="EMBL" id="RWA09552.1"/>
    </source>
</evidence>
<comment type="similarity">
    <text evidence="1">Belongs to the NAD(P)H dehydrogenase (quinone) family.</text>
</comment>
<organism evidence="4 5">
    <name type="scientific">Xylaria grammica</name>
    <dbReference type="NCBI Taxonomy" id="363999"/>
    <lineage>
        <taxon>Eukaryota</taxon>
        <taxon>Fungi</taxon>
        <taxon>Dikarya</taxon>
        <taxon>Ascomycota</taxon>
        <taxon>Pezizomycotina</taxon>
        <taxon>Sordariomycetes</taxon>
        <taxon>Xylariomycetidae</taxon>
        <taxon>Xylariales</taxon>
        <taxon>Xylariaceae</taxon>
        <taxon>Xylaria</taxon>
    </lineage>
</organism>
<dbReference type="Proteomes" id="UP000286045">
    <property type="component" value="Unassembled WGS sequence"/>
</dbReference>
<dbReference type="Pfam" id="PF02525">
    <property type="entry name" value="Flavodoxin_2"/>
    <property type="match status" value="1"/>
</dbReference>
<name>A0A439D580_9PEZI</name>
<dbReference type="EMBL" id="RYZI01000149">
    <property type="protein sequence ID" value="RWA09552.1"/>
    <property type="molecule type" value="Genomic_DNA"/>
</dbReference>
<proteinExistence type="inferred from homology"/>
<sequence length="240" mass="26954">MKVLVVLAHPEPQSLNGALFRVTIDEMKAQGHEVQVSDLYAMQWKSQVDRADFPQLSPDARFKVMQVSREATASNSLTDDVKREQEKLLWADAVIFHFPFWWLGMPAILKGWFERVFSLGFGYGIGEHSNTRWAGRSTVPLGVVCGPIDDLLFPVNHGMLYYTGFDVLPSLVVYRADRSDEAAFQSTAGELRQRLRTLSTTKPIGYRRQNGGDYEIPTLMLKPELGGASDSGFSLHTVKE</sequence>
<dbReference type="PANTHER" id="PTHR10204:SF34">
    <property type="entry name" value="NAD(P)H DEHYDROGENASE [QUINONE] 1 ISOFORM 1"/>
    <property type="match status" value="1"/>
</dbReference>
<dbReference type="GO" id="GO:0003955">
    <property type="term" value="F:NAD(P)H dehydrogenase (quinone) activity"/>
    <property type="evidence" value="ECO:0007669"/>
    <property type="project" value="TreeGrafter"/>
</dbReference>
<dbReference type="GO" id="GO:0005829">
    <property type="term" value="C:cytosol"/>
    <property type="evidence" value="ECO:0007669"/>
    <property type="project" value="TreeGrafter"/>
</dbReference>
<keyword evidence="2" id="KW-0560">Oxidoreductase</keyword>
<dbReference type="SUPFAM" id="SSF52218">
    <property type="entry name" value="Flavoproteins"/>
    <property type="match status" value="1"/>
</dbReference>
<dbReference type="STRING" id="363999.A0A439D580"/>
<dbReference type="AlphaFoldDB" id="A0A439D580"/>
<dbReference type="PANTHER" id="PTHR10204">
    <property type="entry name" value="NAD P H OXIDOREDUCTASE-RELATED"/>
    <property type="match status" value="1"/>
</dbReference>
<dbReference type="InterPro" id="IPR051545">
    <property type="entry name" value="NAD(P)H_dehydrogenase_qn"/>
</dbReference>
<gene>
    <name evidence="4" type="ORF">EKO27_g5567</name>
</gene>
<dbReference type="InterPro" id="IPR029039">
    <property type="entry name" value="Flavoprotein-like_sf"/>
</dbReference>
<keyword evidence="5" id="KW-1185">Reference proteome</keyword>
<evidence type="ECO:0000256" key="1">
    <source>
        <dbReference type="ARBA" id="ARBA00006252"/>
    </source>
</evidence>
<feature type="domain" description="Flavodoxin-like fold" evidence="3">
    <location>
        <begin position="1"/>
        <end position="195"/>
    </location>
</feature>
<dbReference type="InterPro" id="IPR003680">
    <property type="entry name" value="Flavodoxin_fold"/>
</dbReference>
<dbReference type="Gene3D" id="3.40.50.360">
    <property type="match status" value="1"/>
</dbReference>
<evidence type="ECO:0000259" key="3">
    <source>
        <dbReference type="Pfam" id="PF02525"/>
    </source>
</evidence>
<reference evidence="4 5" key="1">
    <citation type="submission" date="2018-12" db="EMBL/GenBank/DDBJ databases">
        <title>Draft genome sequence of Xylaria grammica IHI A82.</title>
        <authorList>
            <person name="Buettner E."/>
            <person name="Kellner H."/>
        </authorList>
    </citation>
    <scope>NUCLEOTIDE SEQUENCE [LARGE SCALE GENOMIC DNA]</scope>
    <source>
        <strain evidence="4 5">IHI A82</strain>
    </source>
</reference>